<evidence type="ECO:0000313" key="10">
    <source>
        <dbReference type="EMBL" id="TCP68693.1"/>
    </source>
</evidence>
<evidence type="ECO:0000256" key="2">
    <source>
        <dbReference type="ARBA" id="ARBA00004196"/>
    </source>
</evidence>
<evidence type="ECO:0000313" key="11">
    <source>
        <dbReference type="Proteomes" id="UP000294813"/>
    </source>
</evidence>
<comment type="subcellular location">
    <subcellularLocation>
        <location evidence="2">Cell envelope</location>
    </subcellularLocation>
</comment>
<feature type="binding site" evidence="8">
    <location>
        <position position="43"/>
    </location>
    <ligand>
        <name>Mg(2+)</name>
        <dbReference type="ChEBI" id="CHEBI:18420"/>
    </ligand>
</feature>
<evidence type="ECO:0000256" key="8">
    <source>
        <dbReference type="PIRSR" id="PIRSR601501-1"/>
    </source>
</evidence>
<dbReference type="RefSeq" id="WP_243116753.1">
    <property type="nucleotide sequence ID" value="NZ_JAOQNU010000002.1"/>
</dbReference>
<evidence type="ECO:0000256" key="5">
    <source>
        <dbReference type="ARBA" id="ARBA00022596"/>
    </source>
</evidence>
<feature type="binding site" evidence="8">
    <location>
        <position position="65"/>
    </location>
    <ligand>
        <name>Fe cation</name>
        <dbReference type="ChEBI" id="CHEBI:24875"/>
    </ligand>
</feature>
<dbReference type="InterPro" id="IPR018194">
    <property type="entry name" value="Ni-dep_hyd_lsu_Ni_BS"/>
</dbReference>
<keyword evidence="11" id="KW-1185">Reference proteome</keyword>
<dbReference type="Proteomes" id="UP000294813">
    <property type="component" value="Unassembled WGS sequence"/>
</dbReference>
<dbReference type="PROSITE" id="PS00508">
    <property type="entry name" value="NI_HGENASE_L_2"/>
    <property type="match status" value="1"/>
</dbReference>
<comment type="cofactor">
    <cofactor evidence="1 8">
        <name>Ni(2+)</name>
        <dbReference type="ChEBI" id="CHEBI:49786"/>
    </cofactor>
</comment>
<dbReference type="GO" id="GO:0008901">
    <property type="term" value="F:ferredoxin hydrogenase activity"/>
    <property type="evidence" value="ECO:0007669"/>
    <property type="project" value="InterPro"/>
</dbReference>
<feature type="binding site" evidence="8">
    <location>
        <position position="456"/>
    </location>
    <ligand>
        <name>Mg(2+)</name>
        <dbReference type="ChEBI" id="CHEBI:18420"/>
    </ligand>
</feature>
<keyword evidence="5 8" id="KW-0533">Nickel</keyword>
<keyword evidence="6 8" id="KW-0479">Metal-binding</keyword>
<proteinExistence type="inferred from homology"/>
<feature type="binding site" evidence="8">
    <location>
        <position position="450"/>
    </location>
    <ligand>
        <name>Ni(2+)</name>
        <dbReference type="ChEBI" id="CHEBI:49786"/>
    </ligand>
</feature>
<organism evidence="10 11">
    <name type="scientific">Heliophilum fasciatum</name>
    <dbReference type="NCBI Taxonomy" id="35700"/>
    <lineage>
        <taxon>Bacteria</taxon>
        <taxon>Bacillati</taxon>
        <taxon>Bacillota</taxon>
        <taxon>Clostridia</taxon>
        <taxon>Eubacteriales</taxon>
        <taxon>Heliobacteriaceae</taxon>
        <taxon>Heliophilum</taxon>
    </lineage>
</organism>
<dbReference type="PANTHER" id="PTHR42958:SF2">
    <property type="entry name" value="UPTAKE HYDROGENASE LARGE SUBUNIT"/>
    <property type="match status" value="1"/>
</dbReference>
<feature type="binding site" evidence="8">
    <location>
        <position position="62"/>
    </location>
    <ligand>
        <name>Mg(2+)</name>
        <dbReference type="ChEBI" id="CHEBI:18420"/>
    </ligand>
</feature>
<evidence type="ECO:0000256" key="9">
    <source>
        <dbReference type="RuleBase" id="RU003896"/>
    </source>
</evidence>
<accession>A0A4R2RYL2</accession>
<dbReference type="InterPro" id="IPR050867">
    <property type="entry name" value="NiFe/NiFeSe_hydrgnase_LSU"/>
</dbReference>
<sequence length="472" mass="52645">MPSTRVTLNPVTRISGFMAIHVTIEHHQVTAAQTEGMLFRGFEQMLIGRQPWDAVYFTQRICGICSAAHSTASTLALENAMNLTPSEQGRYLRDIIHGCEFLQNHIRHFYQYTVPDYVRMPQEVPLFQSSYGDFRLPTAVNDQLIRHYFASLPVSRAAHEMIAILGGKAPHNHGIFVGGITTEATVDKIMKIRSLLAGIRLFIETVMIADAETIARYYPEYFHLGRGYGRLLSFGCFDNYPVTGTLYVDPSLYRADRIESFDPARITEEIEHSRYTGAPVAYQPLESMTTDAIDKPAAYSWIKAARYQGQPFETGPLARQWLSGAYRRGISAMDRTIARVREALTIARIIENLLDRLEPADTMQTAYSLPQQATGQGLIDTTRGALGHWLKIADEKLSFYQVITPSVWNLSSQGNDGQPGTGEAALIGTPIQDPTQPVELGRIIRSFDPCVSCATHVFMPGRKAPVTEVIVP</sequence>
<comment type="similarity">
    <text evidence="3 9">Belongs to the [NiFe]/[NiFeSe] hydrogenase large subunit family.</text>
</comment>
<dbReference type="AlphaFoldDB" id="A0A4R2RYL2"/>
<dbReference type="InterPro" id="IPR001501">
    <property type="entry name" value="Ni-dep_hyd_lsu"/>
</dbReference>
<evidence type="ECO:0000256" key="1">
    <source>
        <dbReference type="ARBA" id="ARBA00001967"/>
    </source>
</evidence>
<evidence type="ECO:0000256" key="6">
    <source>
        <dbReference type="ARBA" id="ARBA00022723"/>
    </source>
</evidence>
<name>A0A4R2RYL2_9FIRM</name>
<dbReference type="Gene3D" id="1.10.645.10">
    <property type="entry name" value="Cytochrome-c3 Hydrogenase, chain B"/>
    <property type="match status" value="1"/>
</dbReference>
<feature type="binding site" evidence="8">
    <location>
        <position position="453"/>
    </location>
    <ligand>
        <name>Fe cation</name>
        <dbReference type="ChEBI" id="CHEBI:24875"/>
    </ligand>
</feature>
<keyword evidence="8" id="KW-0460">Magnesium</keyword>
<comment type="cofactor">
    <cofactor evidence="8">
        <name>Fe cation</name>
        <dbReference type="ChEBI" id="CHEBI:24875"/>
    </cofactor>
</comment>
<evidence type="ECO:0000256" key="3">
    <source>
        <dbReference type="ARBA" id="ARBA00009292"/>
    </source>
</evidence>
<gene>
    <name evidence="10" type="ORF">EDD73_10289</name>
</gene>
<dbReference type="EMBL" id="SLXT01000002">
    <property type="protein sequence ID" value="TCP68693.1"/>
    <property type="molecule type" value="Genomic_DNA"/>
</dbReference>
<protein>
    <submittedName>
        <fullName evidence="10">Hydrogenase large subunit</fullName>
    </submittedName>
</protein>
<comment type="caution">
    <text evidence="10">The sequence shown here is derived from an EMBL/GenBank/DDBJ whole genome shotgun (WGS) entry which is preliminary data.</text>
</comment>
<dbReference type="SUPFAM" id="SSF56762">
    <property type="entry name" value="HydB/Nqo4-like"/>
    <property type="match status" value="1"/>
</dbReference>
<dbReference type="GO" id="GO:0016151">
    <property type="term" value="F:nickel cation binding"/>
    <property type="evidence" value="ECO:0007669"/>
    <property type="project" value="InterPro"/>
</dbReference>
<keyword evidence="7 9" id="KW-0560">Oxidoreductase</keyword>
<keyword evidence="8" id="KW-0408">Iron</keyword>
<feature type="binding site" evidence="8">
    <location>
        <position position="65"/>
    </location>
    <ligand>
        <name>Ni(2+)</name>
        <dbReference type="ChEBI" id="CHEBI:49786"/>
    </ligand>
</feature>
<dbReference type="GO" id="GO:0030313">
    <property type="term" value="C:cell envelope"/>
    <property type="evidence" value="ECO:0007669"/>
    <property type="project" value="UniProtKB-SubCell"/>
</dbReference>
<evidence type="ECO:0000256" key="7">
    <source>
        <dbReference type="ARBA" id="ARBA00023002"/>
    </source>
</evidence>
<dbReference type="PANTHER" id="PTHR42958">
    <property type="entry name" value="HYDROGENASE-2 LARGE CHAIN"/>
    <property type="match status" value="1"/>
</dbReference>
<feature type="binding site" evidence="8">
    <location>
        <position position="402"/>
    </location>
    <ligand>
        <name>Mg(2+)</name>
        <dbReference type="ChEBI" id="CHEBI:18420"/>
    </ligand>
</feature>
<comment type="subunit">
    <text evidence="4">Heterodimer of a large and a small subunit.</text>
</comment>
<dbReference type="PROSITE" id="PS00507">
    <property type="entry name" value="NI_HGENASE_L_1"/>
    <property type="match status" value="1"/>
</dbReference>
<reference evidence="10 11" key="1">
    <citation type="submission" date="2019-03" db="EMBL/GenBank/DDBJ databases">
        <title>Genomic Encyclopedia of Type Strains, Phase IV (KMG-IV): sequencing the most valuable type-strain genomes for metagenomic binning, comparative biology and taxonomic classification.</title>
        <authorList>
            <person name="Goeker M."/>
        </authorList>
    </citation>
    <scope>NUCLEOTIDE SEQUENCE [LARGE SCALE GENOMIC DNA]</scope>
    <source>
        <strain evidence="10 11">DSM 11170</strain>
    </source>
</reference>
<dbReference type="Pfam" id="PF00374">
    <property type="entry name" value="NiFeSe_Hases"/>
    <property type="match status" value="3"/>
</dbReference>
<evidence type="ECO:0000256" key="4">
    <source>
        <dbReference type="ARBA" id="ARBA00011771"/>
    </source>
</evidence>
<dbReference type="InterPro" id="IPR029014">
    <property type="entry name" value="NiFe-Hase_large"/>
</dbReference>